<evidence type="ECO:0000256" key="1">
    <source>
        <dbReference type="SAM" id="MobiDB-lite"/>
    </source>
</evidence>
<feature type="compositionally biased region" description="Polar residues" evidence="1">
    <location>
        <begin position="79"/>
        <end position="89"/>
    </location>
</feature>
<feature type="compositionally biased region" description="Basic and acidic residues" evidence="1">
    <location>
        <begin position="50"/>
        <end position="62"/>
    </location>
</feature>
<reference evidence="2" key="1">
    <citation type="submission" date="2020-11" db="EMBL/GenBank/DDBJ databases">
        <authorList>
            <person name="Tran Van P."/>
        </authorList>
    </citation>
    <scope>NUCLEOTIDE SEQUENCE</scope>
</reference>
<name>A0A7R9PET9_TIMCA</name>
<dbReference type="EMBL" id="OE201012">
    <property type="protein sequence ID" value="CAD7580492.1"/>
    <property type="molecule type" value="Genomic_DNA"/>
</dbReference>
<organism evidence="2">
    <name type="scientific">Timema californicum</name>
    <name type="common">California timema</name>
    <name type="synonym">Walking stick</name>
    <dbReference type="NCBI Taxonomy" id="61474"/>
    <lineage>
        <taxon>Eukaryota</taxon>
        <taxon>Metazoa</taxon>
        <taxon>Ecdysozoa</taxon>
        <taxon>Arthropoda</taxon>
        <taxon>Hexapoda</taxon>
        <taxon>Insecta</taxon>
        <taxon>Pterygota</taxon>
        <taxon>Neoptera</taxon>
        <taxon>Polyneoptera</taxon>
        <taxon>Phasmatodea</taxon>
        <taxon>Timematodea</taxon>
        <taxon>Timematoidea</taxon>
        <taxon>Timematidae</taxon>
        <taxon>Timema</taxon>
    </lineage>
</organism>
<protein>
    <submittedName>
        <fullName evidence="2">(California timema) hypothetical protein</fullName>
    </submittedName>
</protein>
<accession>A0A7R9PET9</accession>
<evidence type="ECO:0000313" key="2">
    <source>
        <dbReference type="EMBL" id="CAD7580492.1"/>
    </source>
</evidence>
<proteinExistence type="predicted"/>
<dbReference type="AlphaFoldDB" id="A0A7R9PET9"/>
<gene>
    <name evidence="2" type="ORF">TCMB3V08_LOCUS13025</name>
</gene>
<sequence>MLQQTLQGMQQLANAFVVLSSTAEDGEIEQLMESKRRQAEDELKVRELQARLQHHKGDKDEVPGEEGAEPQEEQKVDTTESPVFSTSMLTDREARLIGTTSPVIP</sequence>
<feature type="region of interest" description="Disordered" evidence="1">
    <location>
        <begin position="50"/>
        <end position="105"/>
    </location>
</feature>